<dbReference type="Gene3D" id="1.10.10.10">
    <property type="entry name" value="Winged helix-like DNA-binding domain superfamily/Winged helix DNA-binding domain"/>
    <property type="match status" value="1"/>
</dbReference>
<keyword evidence="5" id="KW-1185">Reference proteome</keyword>
<dbReference type="GO" id="GO:0003677">
    <property type="term" value="F:DNA binding"/>
    <property type="evidence" value="ECO:0007669"/>
    <property type="project" value="InterPro"/>
</dbReference>
<accession>A0A848KY39</accession>
<dbReference type="PANTHER" id="PTHR16305">
    <property type="entry name" value="TESTICULAR SOLUBLE ADENYLYL CYCLASE"/>
    <property type="match status" value="1"/>
</dbReference>
<evidence type="ECO:0000259" key="3">
    <source>
        <dbReference type="PROSITE" id="PS50043"/>
    </source>
</evidence>
<evidence type="ECO:0000313" key="4">
    <source>
        <dbReference type="EMBL" id="NMO03269.1"/>
    </source>
</evidence>
<dbReference type="Proteomes" id="UP000550729">
    <property type="component" value="Unassembled WGS sequence"/>
</dbReference>
<dbReference type="InterPro" id="IPR000792">
    <property type="entry name" value="Tscrpt_reg_LuxR_C"/>
</dbReference>
<dbReference type="InterPro" id="IPR016032">
    <property type="entry name" value="Sig_transdc_resp-reg_C-effctor"/>
</dbReference>
<evidence type="ECO:0000313" key="5">
    <source>
        <dbReference type="Proteomes" id="UP000550729"/>
    </source>
</evidence>
<protein>
    <recommendedName>
        <fullName evidence="3">HTH luxR-type domain-containing protein</fullName>
    </recommendedName>
</protein>
<sequence length="889" mass="95569">MYWSPGVTSTVDDAVAAARDGTPTVLTVEGVAGYGKSTLLSFVVGRLAGFHVRRAFGEESSQTVSWQLLDEWAAVPDDAAPTHLVQGYRRLADLVDRLALTGPVALVIDDAQWIDPESMSSVAALVERAAGDRILDVAAYRPLGTRHRAWRRMVDDAPSGMVRAVELAGLDLEAATALVSSIAPEAPPELAAHLIAHTGGSPLHMRALLREYPAAELAVLAARGDLPAPSELAMVIDARISALDPQAATMMRVLAVLGDDWHDVASVSAIGNLTEPSTAVRILRDGGLVSVRVGNVATHVRISHAVVRAAAYATIPPEVRRRLHTAAATRLTDTARRLTHRYAATFGVDDALALDLERHADDRHAHERFRDAARFYRLAAATSGSDTDRERRTLDAAFDSIIAHDLEEVRLDDLADDSSDLLRVVHAVQAVAEKRWARAAEILDPVSPDRLETWDAKHRGRALVLRGWTIIAAGRDPLDALPYLDAALATDSVDPALRAQFIFAYGQAVQAKTVGNEDIWGFESTLDVDRAELAASKDGLMRLAWRGAIHSLSGTPSKAVADLSVVVDAVNDATVDFTDGVFHALLGYAQWIGGHWRRGASNINVAQQDSAVRRSPHPLVAAIGPLSALTSGDEVAGALETSRRARIAAPLRSSVHAGDITDVIALAYAGTYDQRRAWLGLRTGDFGDPRTQPATVVPYLWLLAMGIASAWAGDPDAVENWADRLEPLDGGPWRVAGVAWLRVLADRCRGIPVADRLIHCAEKGMSEIASVGAILWADAANAAAAEHHRDRMVVRQHAYDALTALGAEGYASTMIHDDGDAPHESDDPLAALSEREREVVALLLEGLSYAQIAKELYVTRSTVAFHLSNAYAKTNTASRHELIQLVRAA</sequence>
<dbReference type="EMBL" id="JABBNB010000021">
    <property type="protein sequence ID" value="NMO03269.1"/>
    <property type="molecule type" value="Genomic_DNA"/>
</dbReference>
<dbReference type="GO" id="GO:0006355">
    <property type="term" value="P:regulation of DNA-templated transcription"/>
    <property type="evidence" value="ECO:0007669"/>
    <property type="project" value="InterPro"/>
</dbReference>
<dbReference type="SUPFAM" id="SSF52540">
    <property type="entry name" value="P-loop containing nucleoside triphosphate hydrolases"/>
    <property type="match status" value="1"/>
</dbReference>
<dbReference type="GO" id="GO:0005524">
    <property type="term" value="F:ATP binding"/>
    <property type="evidence" value="ECO:0007669"/>
    <property type="project" value="UniProtKB-KW"/>
</dbReference>
<evidence type="ECO:0000256" key="2">
    <source>
        <dbReference type="ARBA" id="ARBA00022840"/>
    </source>
</evidence>
<dbReference type="CDD" id="cd06170">
    <property type="entry name" value="LuxR_C_like"/>
    <property type="match status" value="1"/>
</dbReference>
<organism evidence="4 5">
    <name type="scientific">Gordonia asplenii</name>
    <dbReference type="NCBI Taxonomy" id="2725283"/>
    <lineage>
        <taxon>Bacteria</taxon>
        <taxon>Bacillati</taxon>
        <taxon>Actinomycetota</taxon>
        <taxon>Actinomycetes</taxon>
        <taxon>Mycobacteriales</taxon>
        <taxon>Gordoniaceae</taxon>
        <taxon>Gordonia</taxon>
    </lineage>
</organism>
<dbReference type="SUPFAM" id="SSF46894">
    <property type="entry name" value="C-terminal effector domain of the bipartite response regulators"/>
    <property type="match status" value="1"/>
</dbReference>
<dbReference type="PRINTS" id="PR00038">
    <property type="entry name" value="HTHLUXR"/>
</dbReference>
<dbReference type="RefSeq" id="WP_170195777.1">
    <property type="nucleotide sequence ID" value="NZ_JABBNB010000021.1"/>
</dbReference>
<dbReference type="PROSITE" id="PS50043">
    <property type="entry name" value="HTH_LUXR_2"/>
    <property type="match status" value="1"/>
</dbReference>
<dbReference type="SMART" id="SM00421">
    <property type="entry name" value="HTH_LUXR"/>
    <property type="match status" value="1"/>
</dbReference>
<dbReference type="InterPro" id="IPR036388">
    <property type="entry name" value="WH-like_DNA-bd_sf"/>
</dbReference>
<gene>
    <name evidence="4" type="ORF">HH308_18810</name>
</gene>
<reference evidence="4 5" key="1">
    <citation type="submission" date="2020-04" db="EMBL/GenBank/DDBJ databases">
        <title>Gordonia sp. nov. TBRC 11910.</title>
        <authorList>
            <person name="Suriyachadkun C."/>
        </authorList>
    </citation>
    <scope>NUCLEOTIDE SEQUENCE [LARGE SCALE GENOMIC DNA]</scope>
    <source>
        <strain evidence="4 5">TBRC 11910</strain>
    </source>
</reference>
<feature type="domain" description="HTH luxR-type" evidence="3">
    <location>
        <begin position="825"/>
        <end position="889"/>
    </location>
</feature>
<dbReference type="InterPro" id="IPR041664">
    <property type="entry name" value="AAA_16"/>
</dbReference>
<proteinExistence type="predicted"/>
<dbReference type="GO" id="GO:0005737">
    <property type="term" value="C:cytoplasm"/>
    <property type="evidence" value="ECO:0007669"/>
    <property type="project" value="TreeGrafter"/>
</dbReference>
<dbReference type="PANTHER" id="PTHR16305:SF35">
    <property type="entry name" value="TRANSCRIPTIONAL ACTIVATOR DOMAIN"/>
    <property type="match status" value="1"/>
</dbReference>
<dbReference type="PROSITE" id="PS00622">
    <property type="entry name" value="HTH_LUXR_1"/>
    <property type="match status" value="1"/>
</dbReference>
<dbReference type="Pfam" id="PF00196">
    <property type="entry name" value="GerE"/>
    <property type="match status" value="1"/>
</dbReference>
<dbReference type="Pfam" id="PF13191">
    <property type="entry name" value="AAA_16"/>
    <property type="match status" value="1"/>
</dbReference>
<dbReference type="GO" id="GO:0004016">
    <property type="term" value="F:adenylate cyclase activity"/>
    <property type="evidence" value="ECO:0007669"/>
    <property type="project" value="TreeGrafter"/>
</dbReference>
<comment type="caution">
    <text evidence="4">The sequence shown here is derived from an EMBL/GenBank/DDBJ whole genome shotgun (WGS) entry which is preliminary data.</text>
</comment>
<keyword evidence="2" id="KW-0067">ATP-binding</keyword>
<dbReference type="AlphaFoldDB" id="A0A848KY39"/>
<name>A0A848KY39_9ACTN</name>
<dbReference type="InterPro" id="IPR027417">
    <property type="entry name" value="P-loop_NTPase"/>
</dbReference>
<keyword evidence="1" id="KW-0547">Nucleotide-binding</keyword>
<evidence type="ECO:0000256" key="1">
    <source>
        <dbReference type="ARBA" id="ARBA00022741"/>
    </source>
</evidence>